<organism evidence="3 4">
    <name type="scientific">Phytophthora cactorum</name>
    <dbReference type="NCBI Taxonomy" id="29920"/>
    <lineage>
        <taxon>Eukaryota</taxon>
        <taxon>Sar</taxon>
        <taxon>Stramenopiles</taxon>
        <taxon>Oomycota</taxon>
        <taxon>Peronosporomycetes</taxon>
        <taxon>Peronosporales</taxon>
        <taxon>Peronosporaceae</taxon>
        <taxon>Phytophthora</taxon>
    </lineage>
</organism>
<reference evidence="3 4" key="1">
    <citation type="submission" date="2018-01" db="EMBL/GenBank/DDBJ databases">
        <title>Draft genome of the strawberry crown rot pathogen Phytophthora cactorum.</title>
        <authorList>
            <person name="Armitage A.D."/>
            <person name="Lysoe E."/>
            <person name="Nellist C.F."/>
            <person name="Harrison R.J."/>
            <person name="Brurberg M.B."/>
        </authorList>
    </citation>
    <scope>NUCLEOTIDE SEQUENCE [LARGE SCALE GENOMIC DNA]</scope>
    <source>
        <strain evidence="3 4">10300</strain>
    </source>
</reference>
<dbReference type="OrthoDB" id="127305at2759"/>
<evidence type="ECO:0000313" key="3">
    <source>
        <dbReference type="EMBL" id="RAW27675.1"/>
    </source>
</evidence>
<gene>
    <name evidence="3" type="ORF">PC110_g15928</name>
    <name evidence="2" type="ORF">PC118_g8487</name>
</gene>
<sequence>MTRTNKKRKNPPGSLPDDAAKGPGVKDDGRGEDSEVEAIQVSVEAKTSGLSISSQHVRNLLKARLGHGNAVQRLKVVLAELVADTGNACVLLQGEWDQTTGIVLQTKAQREIFSR</sequence>
<reference evidence="2" key="2">
    <citation type="submission" date="2018-10" db="EMBL/GenBank/DDBJ databases">
        <title>Effector identification in a new, highly contiguous assembly of the strawberry crown rot pathogen Phytophthora cactorum.</title>
        <authorList>
            <person name="Armitage A.D."/>
            <person name="Nellist C.F."/>
            <person name="Bates H."/>
            <person name="Vickerstaff R.J."/>
            <person name="Harrison R.J."/>
        </authorList>
    </citation>
    <scope>NUCLEOTIDE SEQUENCE</scope>
    <source>
        <strain evidence="2">P415</strain>
    </source>
</reference>
<protein>
    <submittedName>
        <fullName evidence="3">Uncharacterized protein</fullName>
    </submittedName>
</protein>
<dbReference type="EMBL" id="RCML01000218">
    <property type="protein sequence ID" value="KAG2985154.1"/>
    <property type="molecule type" value="Genomic_DNA"/>
</dbReference>
<evidence type="ECO:0000313" key="4">
    <source>
        <dbReference type="Proteomes" id="UP000251314"/>
    </source>
</evidence>
<dbReference type="VEuPathDB" id="FungiDB:PC110_g15928"/>
<evidence type="ECO:0000313" key="2">
    <source>
        <dbReference type="EMBL" id="KAG2985154.1"/>
    </source>
</evidence>
<comment type="caution">
    <text evidence="3">The sequence shown here is derived from an EMBL/GenBank/DDBJ whole genome shotgun (WGS) entry which is preliminary data.</text>
</comment>
<feature type="compositionally biased region" description="Basic and acidic residues" evidence="1">
    <location>
        <begin position="18"/>
        <end position="33"/>
    </location>
</feature>
<feature type="compositionally biased region" description="Basic residues" evidence="1">
    <location>
        <begin position="1"/>
        <end position="10"/>
    </location>
</feature>
<dbReference type="EMBL" id="MJFZ01000546">
    <property type="protein sequence ID" value="RAW27675.1"/>
    <property type="molecule type" value="Genomic_DNA"/>
</dbReference>
<feature type="region of interest" description="Disordered" evidence="1">
    <location>
        <begin position="1"/>
        <end position="35"/>
    </location>
</feature>
<dbReference type="AlphaFoldDB" id="A0A329RT59"/>
<accession>A0A329RT59</accession>
<name>A0A329RT59_9STRA</name>
<proteinExistence type="predicted"/>
<evidence type="ECO:0000256" key="1">
    <source>
        <dbReference type="SAM" id="MobiDB-lite"/>
    </source>
</evidence>
<dbReference type="Proteomes" id="UP000251314">
    <property type="component" value="Unassembled WGS sequence"/>
</dbReference>
<keyword evidence="4" id="KW-1185">Reference proteome</keyword>
<dbReference type="Proteomes" id="UP000697107">
    <property type="component" value="Unassembled WGS sequence"/>
</dbReference>